<keyword evidence="4 9" id="KW-0812">Transmembrane</keyword>
<evidence type="ECO:0000256" key="1">
    <source>
        <dbReference type="ARBA" id="ARBA00004370"/>
    </source>
</evidence>
<comment type="caution">
    <text evidence="10">The sequence shown here is derived from an EMBL/GenBank/DDBJ whole genome shotgun (WGS) entry which is preliminary data.</text>
</comment>
<dbReference type="PANTHER" id="PTHR33910:SF1">
    <property type="entry name" value="PROTEIN TRANSLOCASE SUBUNIT SECE"/>
    <property type="match status" value="1"/>
</dbReference>
<evidence type="ECO:0000313" key="10">
    <source>
        <dbReference type="EMBL" id="GAA0484710.1"/>
    </source>
</evidence>
<dbReference type="NCBIfam" id="TIGR00964">
    <property type="entry name" value="secE_bact"/>
    <property type="match status" value="1"/>
</dbReference>
<gene>
    <name evidence="9" type="primary">secE</name>
    <name evidence="10" type="ORF">GCM10009096_29180</name>
</gene>
<organism evidence="10 11">
    <name type="scientific">Parasphingorhabdus litoris</name>
    <dbReference type="NCBI Taxonomy" id="394733"/>
    <lineage>
        <taxon>Bacteria</taxon>
        <taxon>Pseudomonadati</taxon>
        <taxon>Pseudomonadota</taxon>
        <taxon>Alphaproteobacteria</taxon>
        <taxon>Sphingomonadales</taxon>
        <taxon>Sphingomonadaceae</taxon>
        <taxon>Parasphingorhabdus</taxon>
    </lineage>
</organism>
<keyword evidence="8 9" id="KW-0472">Membrane</keyword>
<evidence type="ECO:0000256" key="2">
    <source>
        <dbReference type="ARBA" id="ARBA00022448"/>
    </source>
</evidence>
<evidence type="ECO:0000256" key="5">
    <source>
        <dbReference type="ARBA" id="ARBA00022927"/>
    </source>
</evidence>
<evidence type="ECO:0000313" key="11">
    <source>
        <dbReference type="Proteomes" id="UP001500713"/>
    </source>
</evidence>
<evidence type="ECO:0000256" key="6">
    <source>
        <dbReference type="ARBA" id="ARBA00022989"/>
    </source>
</evidence>
<dbReference type="InterPro" id="IPR038379">
    <property type="entry name" value="SecE_sf"/>
</dbReference>
<dbReference type="InterPro" id="IPR005807">
    <property type="entry name" value="SecE_bac"/>
</dbReference>
<dbReference type="InterPro" id="IPR001901">
    <property type="entry name" value="Translocase_SecE/Sec61-g"/>
</dbReference>
<dbReference type="HAMAP" id="MF_00422">
    <property type="entry name" value="SecE"/>
    <property type="match status" value="1"/>
</dbReference>
<accession>A0ABN1AVJ3</accession>
<reference evidence="10 11" key="1">
    <citation type="journal article" date="2019" name="Int. J. Syst. Evol. Microbiol.">
        <title>The Global Catalogue of Microorganisms (GCM) 10K type strain sequencing project: providing services to taxonomists for standard genome sequencing and annotation.</title>
        <authorList>
            <consortium name="The Broad Institute Genomics Platform"/>
            <consortium name="The Broad Institute Genome Sequencing Center for Infectious Disease"/>
            <person name="Wu L."/>
            <person name="Ma J."/>
        </authorList>
    </citation>
    <scope>NUCLEOTIDE SEQUENCE [LARGE SCALE GENOMIC DNA]</scope>
    <source>
        <strain evidence="10 11">JCM 14162</strain>
    </source>
</reference>
<comment type="subunit">
    <text evidence="9">Component of the Sec protein translocase complex. Heterotrimer consisting of SecY, SecE and SecG subunits. The heterotrimers can form oligomers, although 1 heterotrimer is thought to be able to translocate proteins. Interacts with the ribosome. Interacts with SecDF, and other proteins may be involved. Interacts with SecA.</text>
</comment>
<feature type="transmembrane region" description="Helical" evidence="9">
    <location>
        <begin position="32"/>
        <end position="61"/>
    </location>
</feature>
<comment type="similarity">
    <text evidence="9">Belongs to the SecE/SEC61-gamma family.</text>
</comment>
<protein>
    <recommendedName>
        <fullName evidence="9">Protein translocase subunit SecE</fullName>
    </recommendedName>
</protein>
<dbReference type="EMBL" id="BAAAEM010000003">
    <property type="protein sequence ID" value="GAA0484710.1"/>
    <property type="molecule type" value="Genomic_DNA"/>
</dbReference>
<evidence type="ECO:0000256" key="4">
    <source>
        <dbReference type="ARBA" id="ARBA00022692"/>
    </source>
</evidence>
<sequence>MAKVNPGEFMRQVRAENSKVVWPTWPDTVRTAIMVLIMTTILALFFLAIDSVFNGVVGWLLNLAKGG</sequence>
<keyword evidence="7 9" id="KW-0811">Translocation</keyword>
<comment type="subcellular location">
    <subcellularLocation>
        <location evidence="9">Cell membrane</location>
        <topology evidence="9">Single-pass membrane protein</topology>
    </subcellularLocation>
    <subcellularLocation>
        <location evidence="1">Membrane</location>
    </subcellularLocation>
</comment>
<evidence type="ECO:0000256" key="8">
    <source>
        <dbReference type="ARBA" id="ARBA00023136"/>
    </source>
</evidence>
<dbReference type="Proteomes" id="UP001500713">
    <property type="component" value="Unassembled WGS sequence"/>
</dbReference>
<keyword evidence="11" id="KW-1185">Reference proteome</keyword>
<proteinExistence type="inferred from homology"/>
<keyword evidence="5 9" id="KW-0653">Protein transport</keyword>
<dbReference type="Gene3D" id="1.20.5.1030">
    <property type="entry name" value="Preprotein translocase secy subunit"/>
    <property type="match status" value="1"/>
</dbReference>
<name>A0ABN1AVJ3_9SPHN</name>
<dbReference type="RefSeq" id="WP_207986798.1">
    <property type="nucleotide sequence ID" value="NZ_BAAAEM010000003.1"/>
</dbReference>
<keyword evidence="2 9" id="KW-0813">Transport</keyword>
<evidence type="ECO:0000256" key="7">
    <source>
        <dbReference type="ARBA" id="ARBA00023010"/>
    </source>
</evidence>
<keyword evidence="3 9" id="KW-1003">Cell membrane</keyword>
<dbReference type="Pfam" id="PF00584">
    <property type="entry name" value="SecE"/>
    <property type="match status" value="1"/>
</dbReference>
<evidence type="ECO:0000256" key="3">
    <source>
        <dbReference type="ARBA" id="ARBA00022475"/>
    </source>
</evidence>
<keyword evidence="6 9" id="KW-1133">Transmembrane helix</keyword>
<evidence type="ECO:0000256" key="9">
    <source>
        <dbReference type="HAMAP-Rule" id="MF_00422"/>
    </source>
</evidence>
<comment type="function">
    <text evidence="9">Essential subunit of the Sec protein translocation channel SecYEG. Clamps together the 2 halves of SecY. May contact the channel plug during translocation.</text>
</comment>
<dbReference type="PANTHER" id="PTHR33910">
    <property type="entry name" value="PROTEIN TRANSLOCASE SUBUNIT SECE"/>
    <property type="match status" value="1"/>
</dbReference>